<dbReference type="PANTHER" id="PTHR46467">
    <property type="entry name" value="TETHER CONTAINING UBX DOMAIN FOR GLUT4"/>
    <property type="match status" value="1"/>
</dbReference>
<sequence>MATVSVNYKYSSFRVKVTPNTVMNDVLAKSLSHFKLAEGESSKGKTGWILEHGKKPVTLDLPWRFLNLSPGVNLELKEGDFTQTANNTASIRIKLQVMGHPTVIETIKSTADLRDVLDILASKHGWSMNLLESKLQVVSKTIPYTELRGLNLADFGVKDSVLLRLITKSPSEPTELPPNDKSSVAEETTDDGTAVSQSEEPAGKKHDLHKISAFVPPVTSIASKVHNEVGNDDDYEMTVDEARTYQRMLSRQRGNLGGPLLSKRLRQEREEFSKPTVTECVVRIRFPDLNHIEVTFRPDENMNTVYKIVSESVLPEHSQFTLSQPHPYITYPRDDRKLVDDLAFGSKTLLVFKSDKEGPYLRNAVLEQAKQLGEADDVRLDQMNHNADTDDISSKTKTTSKSSGSKMEKVPRWLKLSKK</sequence>
<dbReference type="GO" id="GO:0005634">
    <property type="term" value="C:nucleus"/>
    <property type="evidence" value="ECO:0007669"/>
    <property type="project" value="TreeGrafter"/>
</dbReference>
<dbReference type="GO" id="GO:0012506">
    <property type="term" value="C:vesicle membrane"/>
    <property type="evidence" value="ECO:0007669"/>
    <property type="project" value="TreeGrafter"/>
</dbReference>
<protein>
    <recommendedName>
        <fullName evidence="2">UBX domain-containing protein</fullName>
    </recommendedName>
</protein>
<dbReference type="PROSITE" id="PS50033">
    <property type="entry name" value="UBX"/>
    <property type="match status" value="1"/>
</dbReference>
<dbReference type="CDD" id="cd16105">
    <property type="entry name" value="Ubl_ASPSCR1_like"/>
    <property type="match status" value="1"/>
</dbReference>
<gene>
    <name evidence="3" type="ORF">HG537_0D01070</name>
</gene>
<dbReference type="OrthoDB" id="440781at2759"/>
<dbReference type="InterPro" id="IPR029071">
    <property type="entry name" value="Ubiquitin-like_domsf"/>
</dbReference>
<dbReference type="GO" id="GO:0005737">
    <property type="term" value="C:cytoplasm"/>
    <property type="evidence" value="ECO:0007669"/>
    <property type="project" value="TreeGrafter"/>
</dbReference>
<dbReference type="InterPro" id="IPR001012">
    <property type="entry name" value="UBX_dom"/>
</dbReference>
<dbReference type="SUPFAM" id="SSF54236">
    <property type="entry name" value="Ubiquitin-like"/>
    <property type="match status" value="2"/>
</dbReference>
<evidence type="ECO:0000313" key="3">
    <source>
        <dbReference type="EMBL" id="QLQ80107.1"/>
    </source>
</evidence>
<feature type="region of interest" description="Disordered" evidence="1">
    <location>
        <begin position="169"/>
        <end position="207"/>
    </location>
</feature>
<feature type="region of interest" description="Disordered" evidence="1">
    <location>
        <begin position="381"/>
        <end position="419"/>
    </location>
</feature>
<dbReference type="Pfam" id="PF00789">
    <property type="entry name" value="UBX"/>
    <property type="match status" value="1"/>
</dbReference>
<evidence type="ECO:0000256" key="1">
    <source>
        <dbReference type="SAM" id="MobiDB-lite"/>
    </source>
</evidence>
<dbReference type="Proteomes" id="UP000510647">
    <property type="component" value="Chromosome 4"/>
</dbReference>
<evidence type="ECO:0000313" key="4">
    <source>
        <dbReference type="Proteomes" id="UP000510647"/>
    </source>
</evidence>
<feature type="compositionally biased region" description="Low complexity" evidence="1">
    <location>
        <begin position="395"/>
        <end position="405"/>
    </location>
</feature>
<name>A0A7H9HTR4_9SACH</name>
<reference evidence="3 4" key="1">
    <citation type="submission" date="2020-06" db="EMBL/GenBank/DDBJ databases">
        <title>The yeast mating-type switching endonuclease HO is a domesticated member of an unorthodox homing genetic element family.</title>
        <authorList>
            <person name="Coughlan A.Y."/>
            <person name="Lombardi L."/>
            <person name="Braun-Galleani S."/>
            <person name="Martos A.R."/>
            <person name="Galeote V."/>
            <person name="Bigey F."/>
            <person name="Dequin S."/>
            <person name="Byrne K.P."/>
            <person name="Wolfe K.H."/>
        </authorList>
    </citation>
    <scope>NUCLEOTIDE SEQUENCE [LARGE SCALE GENOMIC DNA]</scope>
    <source>
        <strain evidence="3 4">CBS2947</strain>
    </source>
</reference>
<proteinExistence type="predicted"/>
<dbReference type="EMBL" id="CP059270">
    <property type="protein sequence ID" value="QLQ80107.1"/>
    <property type="molecule type" value="Genomic_DNA"/>
</dbReference>
<dbReference type="SMART" id="SM00166">
    <property type="entry name" value="UBX"/>
    <property type="match status" value="1"/>
</dbReference>
<dbReference type="InterPro" id="IPR021569">
    <property type="entry name" value="TUG-UBL1"/>
</dbReference>
<keyword evidence="4" id="KW-1185">Reference proteome</keyword>
<dbReference type="GO" id="GO:0006886">
    <property type="term" value="P:intracellular protein transport"/>
    <property type="evidence" value="ECO:0007669"/>
    <property type="project" value="TreeGrafter"/>
</dbReference>
<evidence type="ECO:0000259" key="2">
    <source>
        <dbReference type="PROSITE" id="PS50033"/>
    </source>
</evidence>
<dbReference type="PANTHER" id="PTHR46467:SF1">
    <property type="entry name" value="TETHER CONTAINING UBX DOMAIN FOR GLUT4"/>
    <property type="match status" value="1"/>
</dbReference>
<feature type="domain" description="UBX" evidence="2">
    <location>
        <begin position="275"/>
        <end position="352"/>
    </location>
</feature>
<dbReference type="Pfam" id="PF11470">
    <property type="entry name" value="TUG-UBL1"/>
    <property type="match status" value="1"/>
</dbReference>
<dbReference type="Gene3D" id="3.10.20.90">
    <property type="entry name" value="Phosphatidylinositol 3-kinase Catalytic Subunit, Chain A, domain 1"/>
    <property type="match status" value="2"/>
</dbReference>
<accession>A0A7H9HTR4</accession>
<organism evidence="3 4">
    <name type="scientific">Torulaspora globosa</name>
    <dbReference type="NCBI Taxonomy" id="48254"/>
    <lineage>
        <taxon>Eukaryota</taxon>
        <taxon>Fungi</taxon>
        <taxon>Dikarya</taxon>
        <taxon>Ascomycota</taxon>
        <taxon>Saccharomycotina</taxon>
        <taxon>Saccharomycetes</taxon>
        <taxon>Saccharomycetales</taxon>
        <taxon>Saccharomycetaceae</taxon>
        <taxon>Torulaspora</taxon>
    </lineage>
</organism>
<dbReference type="AlphaFoldDB" id="A0A7H9HTR4"/>